<dbReference type="AlphaFoldDB" id="M4BU86"/>
<dbReference type="EnsemblProtists" id="HpaT810074">
    <property type="protein sequence ID" value="HpaP810074"/>
    <property type="gene ID" value="HpaG810074"/>
</dbReference>
<dbReference type="VEuPathDB" id="FungiDB:HpaG810074"/>
<evidence type="ECO:0000313" key="1">
    <source>
        <dbReference type="EnsemblProtists" id="HpaP810074"/>
    </source>
</evidence>
<proteinExistence type="predicted"/>
<dbReference type="Proteomes" id="UP000011713">
    <property type="component" value="Unassembled WGS sequence"/>
</dbReference>
<protein>
    <submittedName>
        <fullName evidence="1">Uncharacterized protein</fullName>
    </submittedName>
</protein>
<dbReference type="EMBL" id="JH597921">
    <property type="status" value="NOT_ANNOTATED_CDS"/>
    <property type="molecule type" value="Genomic_DNA"/>
</dbReference>
<reference evidence="2" key="1">
    <citation type="journal article" date="2010" name="Science">
        <title>Signatures of adaptation to obligate biotrophy in the Hyaloperonospora arabidopsidis genome.</title>
        <authorList>
            <person name="Baxter L."/>
            <person name="Tripathy S."/>
            <person name="Ishaque N."/>
            <person name="Boot N."/>
            <person name="Cabral A."/>
            <person name="Kemen E."/>
            <person name="Thines M."/>
            <person name="Ah-Fong A."/>
            <person name="Anderson R."/>
            <person name="Badejoko W."/>
            <person name="Bittner-Eddy P."/>
            <person name="Boore J.L."/>
            <person name="Chibucos M.C."/>
            <person name="Coates M."/>
            <person name="Dehal P."/>
            <person name="Delehaunty K."/>
            <person name="Dong S."/>
            <person name="Downton P."/>
            <person name="Dumas B."/>
            <person name="Fabro G."/>
            <person name="Fronick C."/>
            <person name="Fuerstenberg S.I."/>
            <person name="Fulton L."/>
            <person name="Gaulin E."/>
            <person name="Govers F."/>
            <person name="Hughes L."/>
            <person name="Humphray S."/>
            <person name="Jiang R.H."/>
            <person name="Judelson H."/>
            <person name="Kamoun S."/>
            <person name="Kyung K."/>
            <person name="Meijer H."/>
            <person name="Minx P."/>
            <person name="Morris P."/>
            <person name="Nelson J."/>
            <person name="Phuntumart V."/>
            <person name="Qutob D."/>
            <person name="Rehmany A."/>
            <person name="Rougon-Cardoso A."/>
            <person name="Ryden P."/>
            <person name="Torto-Alalibo T."/>
            <person name="Studholme D."/>
            <person name="Wang Y."/>
            <person name="Win J."/>
            <person name="Wood J."/>
            <person name="Clifton S.W."/>
            <person name="Rogers J."/>
            <person name="Van den Ackerveken G."/>
            <person name="Jones J.D."/>
            <person name="McDowell J.M."/>
            <person name="Beynon J."/>
            <person name="Tyler B.M."/>
        </authorList>
    </citation>
    <scope>NUCLEOTIDE SEQUENCE [LARGE SCALE GENOMIC DNA]</scope>
    <source>
        <strain evidence="2">Emoy2</strain>
    </source>
</reference>
<name>M4BU86_HYAAE</name>
<dbReference type="HOGENOM" id="CLU_2836661_0_0_1"/>
<organism evidence="1 2">
    <name type="scientific">Hyaloperonospora arabidopsidis (strain Emoy2)</name>
    <name type="common">Downy mildew agent</name>
    <name type="synonym">Peronospora arabidopsidis</name>
    <dbReference type="NCBI Taxonomy" id="559515"/>
    <lineage>
        <taxon>Eukaryota</taxon>
        <taxon>Sar</taxon>
        <taxon>Stramenopiles</taxon>
        <taxon>Oomycota</taxon>
        <taxon>Peronosporomycetes</taxon>
        <taxon>Peronosporales</taxon>
        <taxon>Peronosporaceae</taxon>
        <taxon>Hyaloperonospora</taxon>
    </lineage>
</organism>
<dbReference type="InParanoid" id="M4BU86"/>
<keyword evidence="2" id="KW-1185">Reference proteome</keyword>
<reference evidence="1" key="2">
    <citation type="submission" date="2015-06" db="UniProtKB">
        <authorList>
            <consortium name="EnsemblProtists"/>
        </authorList>
    </citation>
    <scope>IDENTIFICATION</scope>
    <source>
        <strain evidence="1">Emoy2</strain>
    </source>
</reference>
<sequence>MPSARRVGQKRSAMCTGGSSLDSLLFRETFARKLKAFLESAMVSFTQNRIRPLVLNARSDLPHFAI</sequence>
<accession>M4BU86</accession>
<evidence type="ECO:0000313" key="2">
    <source>
        <dbReference type="Proteomes" id="UP000011713"/>
    </source>
</evidence>